<dbReference type="PANTHER" id="PTHR11206">
    <property type="entry name" value="MULTIDRUG RESISTANCE PROTEIN"/>
    <property type="match status" value="1"/>
</dbReference>
<dbReference type="GO" id="GO:0015297">
    <property type="term" value="F:antiporter activity"/>
    <property type="evidence" value="ECO:0007669"/>
    <property type="project" value="InterPro"/>
</dbReference>
<dbReference type="GO" id="GO:0042910">
    <property type="term" value="F:xenobiotic transmembrane transporter activity"/>
    <property type="evidence" value="ECO:0007669"/>
    <property type="project" value="InterPro"/>
</dbReference>
<feature type="non-terminal residue" evidence="3">
    <location>
        <position position="1"/>
    </location>
</feature>
<feature type="transmembrane region" description="Helical" evidence="2">
    <location>
        <begin position="37"/>
        <end position="59"/>
    </location>
</feature>
<dbReference type="AlphaFoldDB" id="A0A1Q3D3K8"/>
<name>A0A1Q3D3K8_CEPFO</name>
<keyword evidence="2" id="KW-1133">Transmembrane helix</keyword>
<evidence type="ECO:0000313" key="4">
    <source>
        <dbReference type="Proteomes" id="UP000187406"/>
    </source>
</evidence>
<comment type="similarity">
    <text evidence="1">Belongs to the multi antimicrobial extrusion (MATE) (TC 2.A.66.1) family.</text>
</comment>
<gene>
    <name evidence="3" type="ORF">CFOL_v3_30506</name>
</gene>
<evidence type="ECO:0000256" key="2">
    <source>
        <dbReference type="SAM" id="Phobius"/>
    </source>
</evidence>
<sequence length="184" mass="19525">SLATISTLYAIPYGVGAAASTRVSNELGAGNPQGARVAAYTGIVIAVAEASIISTILFASRHVFGYTFSNEKEVVDYVTKMAPLVCLSVIVDDLQGVLSGVARGCGWQHIGAFVNLAAYYLCGIPVAATLGFWFQLRGMGLWIGIQAGAFTQTFLLFTITCCTNWEKQASKARERILSVSNGVM</sequence>
<feature type="transmembrane region" description="Helical" evidence="2">
    <location>
        <begin position="113"/>
        <end position="134"/>
    </location>
</feature>
<dbReference type="Pfam" id="PF01554">
    <property type="entry name" value="MatE"/>
    <property type="match status" value="1"/>
</dbReference>
<organism evidence="3 4">
    <name type="scientific">Cephalotus follicularis</name>
    <name type="common">Albany pitcher plant</name>
    <dbReference type="NCBI Taxonomy" id="3775"/>
    <lineage>
        <taxon>Eukaryota</taxon>
        <taxon>Viridiplantae</taxon>
        <taxon>Streptophyta</taxon>
        <taxon>Embryophyta</taxon>
        <taxon>Tracheophyta</taxon>
        <taxon>Spermatophyta</taxon>
        <taxon>Magnoliopsida</taxon>
        <taxon>eudicotyledons</taxon>
        <taxon>Gunneridae</taxon>
        <taxon>Pentapetalae</taxon>
        <taxon>rosids</taxon>
        <taxon>fabids</taxon>
        <taxon>Oxalidales</taxon>
        <taxon>Cephalotaceae</taxon>
        <taxon>Cephalotus</taxon>
    </lineage>
</organism>
<feature type="transmembrane region" description="Helical" evidence="2">
    <location>
        <begin position="140"/>
        <end position="165"/>
    </location>
</feature>
<protein>
    <submittedName>
        <fullName evidence="3">MatE domain-containing protein</fullName>
    </submittedName>
</protein>
<dbReference type="STRING" id="3775.A0A1Q3D3K8"/>
<comment type="caution">
    <text evidence="3">The sequence shown here is derived from an EMBL/GenBank/DDBJ whole genome shotgun (WGS) entry which is preliminary data.</text>
</comment>
<dbReference type="EMBL" id="BDDD01004164">
    <property type="protein sequence ID" value="GAV87080.1"/>
    <property type="molecule type" value="Genomic_DNA"/>
</dbReference>
<dbReference type="InterPro" id="IPR002528">
    <property type="entry name" value="MATE_fam"/>
</dbReference>
<keyword evidence="2" id="KW-0472">Membrane</keyword>
<accession>A0A1Q3D3K8</accession>
<evidence type="ECO:0000313" key="3">
    <source>
        <dbReference type="EMBL" id="GAV87080.1"/>
    </source>
</evidence>
<dbReference type="OrthoDB" id="2126698at2759"/>
<reference evidence="4" key="1">
    <citation type="submission" date="2016-04" db="EMBL/GenBank/DDBJ databases">
        <title>Cephalotus genome sequencing.</title>
        <authorList>
            <person name="Fukushima K."/>
            <person name="Hasebe M."/>
            <person name="Fang X."/>
        </authorList>
    </citation>
    <scope>NUCLEOTIDE SEQUENCE [LARGE SCALE GENOMIC DNA]</scope>
    <source>
        <strain evidence="4">cv. St1</strain>
    </source>
</reference>
<proteinExistence type="inferred from homology"/>
<keyword evidence="4" id="KW-1185">Reference proteome</keyword>
<keyword evidence="2" id="KW-0812">Transmembrane</keyword>
<dbReference type="Proteomes" id="UP000187406">
    <property type="component" value="Unassembled WGS sequence"/>
</dbReference>
<dbReference type="InParanoid" id="A0A1Q3D3K8"/>
<evidence type="ECO:0000256" key="1">
    <source>
        <dbReference type="ARBA" id="ARBA00010199"/>
    </source>
</evidence>
<dbReference type="GO" id="GO:0016020">
    <property type="term" value="C:membrane"/>
    <property type="evidence" value="ECO:0007669"/>
    <property type="project" value="InterPro"/>
</dbReference>